<protein>
    <submittedName>
        <fullName evidence="1">Uncharacterized protein</fullName>
    </submittedName>
</protein>
<gene>
    <name evidence="1" type="ORF">MCOR_4822</name>
</gene>
<keyword evidence="2" id="KW-1185">Reference proteome</keyword>
<accession>A0A6J8A9J2</accession>
<organism evidence="1 2">
    <name type="scientific">Mytilus coruscus</name>
    <name type="common">Sea mussel</name>
    <dbReference type="NCBI Taxonomy" id="42192"/>
    <lineage>
        <taxon>Eukaryota</taxon>
        <taxon>Metazoa</taxon>
        <taxon>Spiralia</taxon>
        <taxon>Lophotrochozoa</taxon>
        <taxon>Mollusca</taxon>
        <taxon>Bivalvia</taxon>
        <taxon>Autobranchia</taxon>
        <taxon>Pteriomorphia</taxon>
        <taxon>Mytilida</taxon>
        <taxon>Mytiloidea</taxon>
        <taxon>Mytilidae</taxon>
        <taxon>Mytilinae</taxon>
        <taxon>Mytilus</taxon>
    </lineage>
</organism>
<evidence type="ECO:0000313" key="1">
    <source>
        <dbReference type="EMBL" id="CAC5363374.1"/>
    </source>
</evidence>
<evidence type="ECO:0000313" key="2">
    <source>
        <dbReference type="Proteomes" id="UP000507470"/>
    </source>
</evidence>
<dbReference type="AlphaFoldDB" id="A0A6J8A9J2"/>
<dbReference type="EMBL" id="CACVKT020000843">
    <property type="protein sequence ID" value="CAC5363374.1"/>
    <property type="molecule type" value="Genomic_DNA"/>
</dbReference>
<sequence>MAFSFSTEGIGSKPEKGLLKITSGKCQKFHPDSSSRVYLIILYLDMESRFKIICQRHEIPRNRNVVVTHSGEVKLTKIKSTWEDEHGHDHSDDANKVLNYSQEFETVRKKYENEVSAPKMKHKMKVFGFQGDTDSNLIYKRMPERVFLTKFKILFEYCFSS</sequence>
<proteinExistence type="predicted"/>
<name>A0A6J8A9J2_MYTCO</name>
<reference evidence="1 2" key="1">
    <citation type="submission" date="2020-06" db="EMBL/GenBank/DDBJ databases">
        <authorList>
            <person name="Li R."/>
            <person name="Bekaert M."/>
        </authorList>
    </citation>
    <scope>NUCLEOTIDE SEQUENCE [LARGE SCALE GENOMIC DNA]</scope>
    <source>
        <strain evidence="2">wild</strain>
    </source>
</reference>
<dbReference type="Proteomes" id="UP000507470">
    <property type="component" value="Unassembled WGS sequence"/>
</dbReference>